<dbReference type="AlphaFoldDB" id="M5ILZ2"/>
<dbReference type="EMBL" id="AMZQ01000001">
    <property type="protein sequence ID" value="EKU12280.1"/>
    <property type="molecule type" value="Genomic_DNA"/>
</dbReference>
<sequence length="37" mass="4306">MNLNVAQKILAEIGHVVHRRLKFSSSFKGAQKRKEKR</sequence>
<comment type="caution">
    <text evidence="1">The sequence shown here is derived from an EMBL/GenBank/DDBJ whole genome shotgun (WGS) entry which is preliminary data.</text>
</comment>
<accession>M5ILZ2</accession>
<dbReference type="PATRIC" id="fig|1244083.3.peg.225"/>
<reference evidence="1 2" key="1">
    <citation type="journal article" date="2013" name="Genome Announc.">
        <title>Genome Sequence of Campylobacter showae UNSWCD, Isolated from a Patient with Crohn's Disease.</title>
        <authorList>
            <person name="Tay A.P."/>
            <person name="Kaakoush N.O."/>
            <person name="Deshpande N.P."/>
            <person name="Chen Z."/>
            <person name="Mitchell H."/>
            <person name="Wilkins M.R."/>
        </authorList>
    </citation>
    <scope>NUCLEOTIDE SEQUENCE [LARGE SCALE GENOMIC DNA]</scope>
    <source>
        <strain evidence="1 2">CSUNSWCD</strain>
    </source>
</reference>
<dbReference type="Proteomes" id="UP000011939">
    <property type="component" value="Unassembled WGS sequence"/>
</dbReference>
<gene>
    <name evidence="1" type="ORF">CSUNSWCD_220</name>
</gene>
<organism evidence="1 2">
    <name type="scientific">Campylobacter showae CSUNSWCD</name>
    <dbReference type="NCBI Taxonomy" id="1244083"/>
    <lineage>
        <taxon>Bacteria</taxon>
        <taxon>Pseudomonadati</taxon>
        <taxon>Campylobacterota</taxon>
        <taxon>Epsilonproteobacteria</taxon>
        <taxon>Campylobacterales</taxon>
        <taxon>Campylobacteraceae</taxon>
        <taxon>Campylobacter</taxon>
    </lineage>
</organism>
<evidence type="ECO:0000313" key="1">
    <source>
        <dbReference type="EMBL" id="EKU12280.1"/>
    </source>
</evidence>
<proteinExistence type="predicted"/>
<name>M5ILZ2_9BACT</name>
<evidence type="ECO:0000313" key="2">
    <source>
        <dbReference type="Proteomes" id="UP000011939"/>
    </source>
</evidence>
<protein>
    <submittedName>
        <fullName evidence="1">Uncharacterized protein</fullName>
    </submittedName>
</protein>